<keyword evidence="5" id="KW-1003">Cell membrane</keyword>
<keyword evidence="3" id="KW-0813">Transport</keyword>
<gene>
    <name evidence="14" type="ORF">GCM10022406_16250</name>
</gene>
<feature type="transmembrane region" description="Helical" evidence="12">
    <location>
        <begin position="131"/>
        <end position="153"/>
    </location>
</feature>
<comment type="similarity">
    <text evidence="2">Belongs to the monovalent cation:proton antiporter 1 (CPA1) transporter (TC 2.A.36) family.</text>
</comment>
<keyword evidence="15" id="KW-1185">Reference proteome</keyword>
<sequence length="422" mass="45009">MELYNTLALLIVIAAVFGYVNHRFLKLPGTIGLMVLALVTSLLTIGLGKLGVDWVLTASQLVRSIDFHTVLMQVMLSFLLFAGALHVDLRALGKEGAAVGTMATAGTLLSTGLVGTAFYYLLPLFGLPTDFIYCLLFGALISPTDPIAVLGILKEARIDKRLEIRIVGESLFNDGIAVVVFVSLFQIAQFGAGQATPAVIGKLFLQEAVGGVALGAALGYAGFWALRSIDHYQVEVMITLALVMGGTALATRLHTSGPLAIVVAGLIVGDKGRELGMSDVTREYLDKFWELLDEILNAVLFVLIGLEMLVLDISRTTLLVGVVAIVVVLLARWMSVGLPLVLLRRFYPFDRQTLRVLTWGGLRGGISVALALSLPKSMPRDLLVGITYVVVIFSIIVQGLSIGPLVKKLGLSTGEDPAAGGH</sequence>
<evidence type="ECO:0000256" key="9">
    <source>
        <dbReference type="ARBA" id="ARBA00023065"/>
    </source>
</evidence>
<keyword evidence="8" id="KW-0915">Sodium</keyword>
<keyword evidence="11" id="KW-0739">Sodium transport</keyword>
<evidence type="ECO:0000313" key="15">
    <source>
        <dbReference type="Proteomes" id="UP001499909"/>
    </source>
</evidence>
<dbReference type="RefSeq" id="WP_345112450.1">
    <property type="nucleotide sequence ID" value="NZ_BAABDH010000026.1"/>
</dbReference>
<evidence type="ECO:0000256" key="2">
    <source>
        <dbReference type="ARBA" id="ARBA00007367"/>
    </source>
</evidence>
<keyword evidence="4" id="KW-0050">Antiport</keyword>
<feature type="transmembrane region" description="Helical" evidence="12">
    <location>
        <begin position="174"/>
        <end position="192"/>
    </location>
</feature>
<feature type="transmembrane region" description="Helical" evidence="12">
    <location>
        <begin position="382"/>
        <end position="402"/>
    </location>
</feature>
<feature type="transmembrane region" description="Helical" evidence="12">
    <location>
        <begin position="356"/>
        <end position="375"/>
    </location>
</feature>
<keyword evidence="6 12" id="KW-0812">Transmembrane</keyword>
<accession>A0ABP7MXT1</accession>
<comment type="subcellular location">
    <subcellularLocation>
        <location evidence="1">Cell membrane</location>
        <topology evidence="1">Multi-pass membrane protein</topology>
    </subcellularLocation>
</comment>
<evidence type="ECO:0000313" key="14">
    <source>
        <dbReference type="EMBL" id="GAA3931999.1"/>
    </source>
</evidence>
<evidence type="ECO:0000259" key="13">
    <source>
        <dbReference type="Pfam" id="PF00999"/>
    </source>
</evidence>
<protein>
    <submittedName>
        <fullName evidence="14">Sodium:proton antiporter</fullName>
    </submittedName>
</protein>
<dbReference type="PANTHER" id="PTHR10110">
    <property type="entry name" value="SODIUM/HYDROGEN EXCHANGER"/>
    <property type="match status" value="1"/>
</dbReference>
<evidence type="ECO:0000256" key="8">
    <source>
        <dbReference type="ARBA" id="ARBA00023053"/>
    </source>
</evidence>
<feature type="transmembrane region" description="Helical" evidence="12">
    <location>
        <begin position="238"/>
        <end position="268"/>
    </location>
</feature>
<dbReference type="InterPro" id="IPR018422">
    <property type="entry name" value="Cation/H_exchanger_CPA1"/>
</dbReference>
<reference evidence="15" key="1">
    <citation type="journal article" date="2019" name="Int. J. Syst. Evol. Microbiol.">
        <title>The Global Catalogue of Microorganisms (GCM) 10K type strain sequencing project: providing services to taxonomists for standard genome sequencing and annotation.</title>
        <authorList>
            <consortium name="The Broad Institute Genomics Platform"/>
            <consortium name="The Broad Institute Genome Sequencing Center for Infectious Disease"/>
            <person name="Wu L."/>
            <person name="Ma J."/>
        </authorList>
    </citation>
    <scope>NUCLEOTIDE SEQUENCE [LARGE SCALE GENOMIC DNA]</scope>
    <source>
        <strain evidence="15">JCM 17214</strain>
    </source>
</reference>
<feature type="transmembrane region" description="Helical" evidence="12">
    <location>
        <begin position="288"/>
        <end position="311"/>
    </location>
</feature>
<feature type="transmembrane region" description="Helical" evidence="12">
    <location>
        <begin position="6"/>
        <end position="22"/>
    </location>
</feature>
<dbReference type="InterPro" id="IPR006153">
    <property type="entry name" value="Cation/H_exchanger_TM"/>
</dbReference>
<evidence type="ECO:0000256" key="7">
    <source>
        <dbReference type="ARBA" id="ARBA00022989"/>
    </source>
</evidence>
<evidence type="ECO:0000256" key="4">
    <source>
        <dbReference type="ARBA" id="ARBA00022449"/>
    </source>
</evidence>
<evidence type="ECO:0000256" key="6">
    <source>
        <dbReference type="ARBA" id="ARBA00022692"/>
    </source>
</evidence>
<proteinExistence type="inferred from homology"/>
<evidence type="ECO:0000256" key="5">
    <source>
        <dbReference type="ARBA" id="ARBA00022475"/>
    </source>
</evidence>
<keyword evidence="10 12" id="KW-0472">Membrane</keyword>
<feature type="transmembrane region" description="Helical" evidence="12">
    <location>
        <begin position="318"/>
        <end position="336"/>
    </location>
</feature>
<keyword evidence="9" id="KW-0406">Ion transport</keyword>
<feature type="transmembrane region" description="Helical" evidence="12">
    <location>
        <begin position="97"/>
        <end position="119"/>
    </location>
</feature>
<evidence type="ECO:0000256" key="10">
    <source>
        <dbReference type="ARBA" id="ARBA00023136"/>
    </source>
</evidence>
<dbReference type="EMBL" id="BAABDH010000026">
    <property type="protein sequence ID" value="GAA3931999.1"/>
    <property type="molecule type" value="Genomic_DNA"/>
</dbReference>
<evidence type="ECO:0000256" key="11">
    <source>
        <dbReference type="ARBA" id="ARBA00023201"/>
    </source>
</evidence>
<keyword evidence="7 12" id="KW-1133">Transmembrane helix</keyword>
<organism evidence="14 15">
    <name type="scientific">Hymenobacter algoricola</name>
    <dbReference type="NCBI Taxonomy" id="486267"/>
    <lineage>
        <taxon>Bacteria</taxon>
        <taxon>Pseudomonadati</taxon>
        <taxon>Bacteroidota</taxon>
        <taxon>Cytophagia</taxon>
        <taxon>Cytophagales</taxon>
        <taxon>Hymenobacteraceae</taxon>
        <taxon>Hymenobacter</taxon>
    </lineage>
</organism>
<dbReference type="Proteomes" id="UP001499909">
    <property type="component" value="Unassembled WGS sequence"/>
</dbReference>
<name>A0ABP7MXT1_9BACT</name>
<feature type="transmembrane region" description="Helical" evidence="12">
    <location>
        <begin position="204"/>
        <end position="226"/>
    </location>
</feature>
<feature type="domain" description="Cation/H+ exchanger transmembrane" evidence="13">
    <location>
        <begin position="12"/>
        <end position="408"/>
    </location>
</feature>
<evidence type="ECO:0000256" key="12">
    <source>
        <dbReference type="SAM" id="Phobius"/>
    </source>
</evidence>
<feature type="transmembrane region" description="Helical" evidence="12">
    <location>
        <begin position="29"/>
        <end position="47"/>
    </location>
</feature>
<dbReference type="PANTHER" id="PTHR10110:SF195">
    <property type="entry name" value="NA(+)_H(+) ANTIPORTER NHAS2"/>
    <property type="match status" value="1"/>
</dbReference>
<dbReference type="Gene3D" id="6.10.140.1330">
    <property type="match status" value="1"/>
</dbReference>
<evidence type="ECO:0000256" key="3">
    <source>
        <dbReference type="ARBA" id="ARBA00022448"/>
    </source>
</evidence>
<dbReference type="Pfam" id="PF00999">
    <property type="entry name" value="Na_H_Exchanger"/>
    <property type="match status" value="1"/>
</dbReference>
<feature type="transmembrane region" description="Helical" evidence="12">
    <location>
        <begin position="67"/>
        <end position="85"/>
    </location>
</feature>
<evidence type="ECO:0000256" key="1">
    <source>
        <dbReference type="ARBA" id="ARBA00004651"/>
    </source>
</evidence>
<comment type="caution">
    <text evidence="14">The sequence shown here is derived from an EMBL/GenBank/DDBJ whole genome shotgun (WGS) entry which is preliminary data.</text>
</comment>